<feature type="region of interest" description="Disordered" evidence="1">
    <location>
        <begin position="51"/>
        <end position="83"/>
    </location>
</feature>
<feature type="compositionally biased region" description="Low complexity" evidence="1">
    <location>
        <begin position="489"/>
        <end position="506"/>
    </location>
</feature>
<feature type="region of interest" description="Disordered" evidence="1">
    <location>
        <begin position="432"/>
        <end position="527"/>
    </location>
</feature>
<dbReference type="OMA" id="CHAEIAV"/>
<feature type="compositionally biased region" description="Polar residues" evidence="1">
    <location>
        <begin position="507"/>
        <end position="521"/>
    </location>
</feature>
<evidence type="ECO:0008006" key="4">
    <source>
        <dbReference type="Google" id="ProtNLM"/>
    </source>
</evidence>
<protein>
    <recommendedName>
        <fullName evidence="4">BTB domain-containing protein</fullName>
    </recommendedName>
</protein>
<sequence length="797" mass="85656">MSSSFSSRLSALSSSSTSTAKSFNPPRPTYNSPKLVRDSRLVAHPFASSSYTASSHASVESDPSYHQASQRSRSASTSSHSSCNAHASQLGATFVNLDVTCQSPYQAAADSLVSPATDDCSFQDAMVRSRSSTLASRNNVPSQSAPFPPPLASPNPFKSQFDDDSEDEEKIDLAPKALAGVPHRARLAAIGTASRLFKGRRHSRNSFASLTADSINNQGLPPPLQQLDKPSSRQRDKQVHRPSTSDGTSPHPRQAVFGHRPSPSELSFGSHQMLNNKSRGPIPADKDLILGLKGAAVKPRFKLAEKNKSLPKTPEEHAISHHRQASSSVALQSANGTVSCIDPPPYYSLSEQVELKNGKDSLRKSQSLSTLRFDASRRPKLPSPPSQVQAAVSVKSAAYTQRCAWEVMLSTPPSTVDDHSSLESCGRIARVENSLPDSPPRGSLHKPQRLPPQKPPPQTLPPPPPPLASKQHIFADSSAKSSVEVGRPSLTSSAGSSASSEKQSLSPKQSIESVRSQNKQASLDKAEQLVPQRMQCTSSRAKIELNVGGTKFVTLFTTLLGAPGDDPRFIDHLSPHREMTDKNTSEAALCAGTHLTRRKRVDRGTRHQCIGSQESSFDSPTCVSVTTVDQEASPTHASNLTSSVGSLALPDPLSTNSSSSSLVTSSSTSQIDSGTSTRRTSDLSDASSWSKANAPTATTHEESSGVITPSRIFLDRNAELYSDILDILRTRKLPYRLQVASIAHTTESSSACRNEPGCALTALKLQLTCRLHQVKQEAEWLGYRSVVELCAKQIHLL</sequence>
<feature type="compositionally biased region" description="Polar residues" evidence="1">
    <location>
        <begin position="610"/>
        <end position="622"/>
    </location>
</feature>
<feature type="region of interest" description="Disordered" evidence="1">
    <location>
        <begin position="600"/>
        <end position="622"/>
    </location>
</feature>
<dbReference type="Gene3D" id="3.30.710.10">
    <property type="entry name" value="Potassium Channel Kv1.1, Chain A"/>
    <property type="match status" value="1"/>
</dbReference>
<dbReference type="EMBL" id="CAGI01000151">
    <property type="protein sequence ID" value="CCF50108.1"/>
    <property type="molecule type" value="Genomic_DNA"/>
</dbReference>
<dbReference type="OrthoDB" id="2414723at2759"/>
<dbReference type="AlphaFoldDB" id="I2FT65"/>
<evidence type="ECO:0000313" key="2">
    <source>
        <dbReference type="EMBL" id="CCF50108.1"/>
    </source>
</evidence>
<feature type="region of interest" description="Disordered" evidence="1">
    <location>
        <begin position="132"/>
        <end position="168"/>
    </location>
</feature>
<reference evidence="2 3" key="1">
    <citation type="journal article" date="2012" name="Plant Cell">
        <title>Genome comparison of barley and maize smut fungi reveals targeted loss of RNA silencing components and species-specific presence of transposable elements.</title>
        <authorList>
            <person name="Laurie J.D."/>
            <person name="Ali S."/>
            <person name="Linning R."/>
            <person name="Mannhaupt G."/>
            <person name="Wong P."/>
            <person name="Gueldener U."/>
            <person name="Muensterkoetter M."/>
            <person name="Moore R."/>
            <person name="Kahmann R."/>
            <person name="Bakkeren G."/>
            <person name="Schirawski J."/>
        </authorList>
    </citation>
    <scope>NUCLEOTIDE SEQUENCE [LARGE SCALE GENOMIC DNA]</scope>
    <source>
        <strain evidence="3">Uh4875-4</strain>
    </source>
</reference>
<feature type="compositionally biased region" description="Basic and acidic residues" evidence="1">
    <location>
        <begin position="306"/>
        <end position="319"/>
    </location>
</feature>
<evidence type="ECO:0000313" key="3">
    <source>
        <dbReference type="Proteomes" id="UP000006174"/>
    </source>
</evidence>
<accession>I2FT65</accession>
<gene>
    <name evidence="2" type="ORF">UHOR_07091</name>
</gene>
<dbReference type="eggNOG" id="ENOG502TJYG">
    <property type="taxonomic scope" value="Eukaryota"/>
</dbReference>
<feature type="region of interest" description="Disordered" evidence="1">
    <location>
        <begin position="1"/>
        <end position="36"/>
    </location>
</feature>
<feature type="compositionally biased region" description="Polar residues" evidence="1">
    <location>
        <begin position="683"/>
        <end position="698"/>
    </location>
</feature>
<feature type="compositionally biased region" description="Low complexity" evidence="1">
    <location>
        <begin position="1"/>
        <end position="23"/>
    </location>
</feature>
<feature type="compositionally biased region" description="Pro residues" evidence="1">
    <location>
        <begin position="449"/>
        <end position="467"/>
    </location>
</feature>
<organism evidence="2 3">
    <name type="scientific">Ustilago hordei</name>
    <name type="common">Barley covered smut fungus</name>
    <dbReference type="NCBI Taxonomy" id="120017"/>
    <lineage>
        <taxon>Eukaryota</taxon>
        <taxon>Fungi</taxon>
        <taxon>Dikarya</taxon>
        <taxon>Basidiomycota</taxon>
        <taxon>Ustilaginomycotina</taxon>
        <taxon>Ustilaginomycetes</taxon>
        <taxon>Ustilaginales</taxon>
        <taxon>Ustilaginaceae</taxon>
        <taxon>Ustilago</taxon>
    </lineage>
</organism>
<feature type="compositionally biased region" description="Basic and acidic residues" evidence="1">
    <location>
        <begin position="230"/>
        <end position="239"/>
    </location>
</feature>
<keyword evidence="3" id="KW-1185">Reference proteome</keyword>
<feature type="compositionally biased region" description="Polar residues" evidence="1">
    <location>
        <begin position="264"/>
        <end position="278"/>
    </location>
</feature>
<proteinExistence type="predicted"/>
<feature type="compositionally biased region" description="Low complexity" evidence="1">
    <location>
        <begin position="654"/>
        <end position="677"/>
    </location>
</feature>
<dbReference type="Proteomes" id="UP000006174">
    <property type="component" value="Unassembled WGS sequence"/>
</dbReference>
<name>I2FT65_USTHO</name>
<feature type="region of interest" description="Disordered" evidence="1">
    <location>
        <begin position="651"/>
        <end position="705"/>
    </location>
</feature>
<evidence type="ECO:0000256" key="1">
    <source>
        <dbReference type="SAM" id="MobiDB-lite"/>
    </source>
</evidence>
<dbReference type="InterPro" id="IPR011333">
    <property type="entry name" value="SKP1/BTB/POZ_sf"/>
</dbReference>
<feature type="region of interest" description="Disordered" evidence="1">
    <location>
        <begin position="357"/>
        <end position="389"/>
    </location>
</feature>
<feature type="region of interest" description="Disordered" evidence="1">
    <location>
        <begin position="212"/>
        <end position="282"/>
    </location>
</feature>
<comment type="caution">
    <text evidence="2">The sequence shown here is derived from an EMBL/GenBank/DDBJ whole genome shotgun (WGS) entry which is preliminary data.</text>
</comment>
<dbReference type="HOGENOM" id="CLU_336557_0_0_1"/>
<feature type="region of interest" description="Disordered" evidence="1">
    <location>
        <begin position="306"/>
        <end position="330"/>
    </location>
</feature>